<reference evidence="1" key="1">
    <citation type="submission" date="2017-07" db="EMBL/GenBank/DDBJ databases">
        <title>Taro Niue Genome Assembly and Annotation.</title>
        <authorList>
            <person name="Atibalentja N."/>
            <person name="Keating K."/>
            <person name="Fields C.J."/>
        </authorList>
    </citation>
    <scope>NUCLEOTIDE SEQUENCE</scope>
    <source>
        <strain evidence="1">Niue_2</strain>
        <tissue evidence="1">Leaf</tissue>
    </source>
</reference>
<organism evidence="1 2">
    <name type="scientific">Colocasia esculenta</name>
    <name type="common">Wild taro</name>
    <name type="synonym">Arum esculentum</name>
    <dbReference type="NCBI Taxonomy" id="4460"/>
    <lineage>
        <taxon>Eukaryota</taxon>
        <taxon>Viridiplantae</taxon>
        <taxon>Streptophyta</taxon>
        <taxon>Embryophyta</taxon>
        <taxon>Tracheophyta</taxon>
        <taxon>Spermatophyta</taxon>
        <taxon>Magnoliopsida</taxon>
        <taxon>Liliopsida</taxon>
        <taxon>Araceae</taxon>
        <taxon>Aroideae</taxon>
        <taxon>Colocasieae</taxon>
        <taxon>Colocasia</taxon>
    </lineage>
</organism>
<sequence>MGLKYAPISPWPALTRCWGFLDVERRPRRGGTCGEKVGPSFNPCSSCSNPRRANESKVSQVMTLHTTTGLDWSDERPEVLAMECP</sequence>
<dbReference type="AlphaFoldDB" id="A0A843WJC4"/>
<comment type="caution">
    <text evidence="1">The sequence shown here is derived from an EMBL/GenBank/DDBJ whole genome shotgun (WGS) entry which is preliminary data.</text>
</comment>
<proteinExistence type="predicted"/>
<gene>
    <name evidence="1" type="ORF">Taro_044501</name>
</gene>
<dbReference type="Proteomes" id="UP000652761">
    <property type="component" value="Unassembled WGS sequence"/>
</dbReference>
<keyword evidence="2" id="KW-1185">Reference proteome</keyword>
<name>A0A843WJC4_COLES</name>
<accession>A0A843WJC4</accession>
<protein>
    <submittedName>
        <fullName evidence="1">Uncharacterized protein</fullName>
    </submittedName>
</protein>
<evidence type="ECO:0000313" key="2">
    <source>
        <dbReference type="Proteomes" id="UP000652761"/>
    </source>
</evidence>
<evidence type="ECO:0000313" key="1">
    <source>
        <dbReference type="EMBL" id="MQM11593.1"/>
    </source>
</evidence>
<dbReference type="EMBL" id="NMUH01005024">
    <property type="protein sequence ID" value="MQM11593.1"/>
    <property type="molecule type" value="Genomic_DNA"/>
</dbReference>